<name>A0A1I5KK12_9SPHN</name>
<evidence type="ECO:0000313" key="6">
    <source>
        <dbReference type="Proteomes" id="UP000199331"/>
    </source>
</evidence>
<dbReference type="FunFam" id="3.90.226.10:FF:000007">
    <property type="entry name" value="Methylcrotonoyl-CoA carboxylase subunit beta"/>
    <property type="match status" value="1"/>
</dbReference>
<dbReference type="GO" id="GO:1905202">
    <property type="term" value="C:methylcrotonoyl-CoA carboxylase complex"/>
    <property type="evidence" value="ECO:0007669"/>
    <property type="project" value="TreeGrafter"/>
</dbReference>
<organism evidence="5 6">
    <name type="scientific">Qipengyuania nanhaisediminis</name>
    <dbReference type="NCBI Taxonomy" id="604088"/>
    <lineage>
        <taxon>Bacteria</taxon>
        <taxon>Pseudomonadati</taxon>
        <taxon>Pseudomonadota</taxon>
        <taxon>Alphaproteobacteria</taxon>
        <taxon>Sphingomonadales</taxon>
        <taxon>Erythrobacteraceae</taxon>
        <taxon>Qipengyuania</taxon>
    </lineage>
</organism>
<comment type="pathway">
    <text evidence="2">Amino-acid degradation; L-leucine degradation.</text>
</comment>
<feature type="domain" description="CoA carboxyltransferase N-terminal" evidence="3">
    <location>
        <begin position="24"/>
        <end position="281"/>
    </location>
</feature>
<gene>
    <name evidence="5" type="ORF">SAMN04488060_0307</name>
</gene>
<feature type="domain" description="CoA carboxyltransferase C-terminal" evidence="4">
    <location>
        <begin position="286"/>
        <end position="527"/>
    </location>
</feature>
<dbReference type="InterPro" id="IPR011763">
    <property type="entry name" value="COA_CT_C"/>
</dbReference>
<dbReference type="PANTHER" id="PTHR22855">
    <property type="entry name" value="ACETYL, PROPIONYL, PYRUVATE, AND GLUTACONYL CARBOXYLASE-RELATED"/>
    <property type="match status" value="1"/>
</dbReference>
<sequence length="536" mass="57697">MTAPVLTSSLDRDAPDAKARFEYNKALAADLRSTVAAAALGGSEGSRERHVGRGKLLPRERVERLLDPGSPFLEIGQLAANGMYGKDEINGAGMIAGIGRVSGRQVMIVCNDATVKGGTYYPMTVKKHLRAQEIAQENRLPCIYLVDSGGANLPHQAEVFPDRDHFGRIFFNQANMSALGIPQIACVMGSCTAGGAYVPAMSDETVIVRNQGTIFLAGPPLVKAATGEEISAEDLGGGDLHAKKSGVVDHLAENDEHALTIVRDIVSHLGDNHAAAKAIELKEPRAPKFDAEDLYAIVPDDVRAPYDVHEVIARLVDGSEFHEFKQHYGSTLVCGFAHIWGMPVAILANNGVLFSESAQKGAHFIELAQQRRIPLLFLQNISGFMVGGKYEAEGIAKHGAKLVTAVATATVPKITVVIGGSFGAGNYGMCGRAYSPRFLFTWPNARISVMGGEQAASVLATVHRDADSWTEEQAEEFKAPIRQKYEDEGNPYYATARLWDDGVIDPAQTRDVLGLAFTATLEAPIPEKPQFGVFRM</sequence>
<dbReference type="InterPro" id="IPR034733">
    <property type="entry name" value="AcCoA_carboxyl_beta"/>
</dbReference>
<comment type="similarity">
    <text evidence="1">Belongs to the AccD/PCCB family.</text>
</comment>
<evidence type="ECO:0000259" key="3">
    <source>
        <dbReference type="PROSITE" id="PS50980"/>
    </source>
</evidence>
<dbReference type="RefSeq" id="WP_090476679.1">
    <property type="nucleotide sequence ID" value="NZ_FOWZ01000001.1"/>
</dbReference>
<keyword evidence="6" id="KW-1185">Reference proteome</keyword>
<dbReference type="OrthoDB" id="9803706at2"/>
<dbReference type="InterPro" id="IPR045190">
    <property type="entry name" value="MCCB/AccD1-like"/>
</dbReference>
<dbReference type="PROSITE" id="PS50989">
    <property type="entry name" value="COA_CT_CTER"/>
    <property type="match status" value="1"/>
</dbReference>
<dbReference type="EMBL" id="FOWZ01000001">
    <property type="protein sequence ID" value="SFO85368.1"/>
    <property type="molecule type" value="Genomic_DNA"/>
</dbReference>
<evidence type="ECO:0000256" key="1">
    <source>
        <dbReference type="ARBA" id="ARBA00006102"/>
    </source>
</evidence>
<reference evidence="6" key="1">
    <citation type="submission" date="2016-10" db="EMBL/GenBank/DDBJ databases">
        <authorList>
            <person name="Varghese N."/>
            <person name="Submissions S."/>
        </authorList>
    </citation>
    <scope>NUCLEOTIDE SEQUENCE [LARGE SCALE GENOMIC DNA]</scope>
    <source>
        <strain evidence="6">CGMCC 1.7715</strain>
    </source>
</reference>
<evidence type="ECO:0000256" key="2">
    <source>
        <dbReference type="ARBA" id="ARBA00046317"/>
    </source>
</evidence>
<dbReference type="InterPro" id="IPR011762">
    <property type="entry name" value="COA_CT_N"/>
</dbReference>
<dbReference type="Gene3D" id="3.90.226.10">
    <property type="entry name" value="2-enoyl-CoA Hydratase, Chain A, domain 1"/>
    <property type="match status" value="2"/>
</dbReference>
<evidence type="ECO:0000259" key="4">
    <source>
        <dbReference type="PROSITE" id="PS50989"/>
    </source>
</evidence>
<dbReference type="PROSITE" id="PS50980">
    <property type="entry name" value="COA_CT_NTER"/>
    <property type="match status" value="1"/>
</dbReference>
<dbReference type="InterPro" id="IPR029045">
    <property type="entry name" value="ClpP/crotonase-like_dom_sf"/>
</dbReference>
<dbReference type="GO" id="GO:0006552">
    <property type="term" value="P:L-leucine catabolic process"/>
    <property type="evidence" value="ECO:0007669"/>
    <property type="project" value="TreeGrafter"/>
</dbReference>
<dbReference type="Proteomes" id="UP000199331">
    <property type="component" value="Unassembled WGS sequence"/>
</dbReference>
<accession>A0A1I5KK12</accession>
<dbReference type="AlphaFoldDB" id="A0A1I5KK12"/>
<dbReference type="Pfam" id="PF01039">
    <property type="entry name" value="Carboxyl_trans"/>
    <property type="match status" value="1"/>
</dbReference>
<evidence type="ECO:0000313" key="5">
    <source>
        <dbReference type="EMBL" id="SFO85368.1"/>
    </source>
</evidence>
<dbReference type="STRING" id="604088.SAMN04488060_0307"/>
<dbReference type="GO" id="GO:0004485">
    <property type="term" value="F:methylcrotonoyl-CoA carboxylase activity"/>
    <property type="evidence" value="ECO:0007669"/>
    <property type="project" value="TreeGrafter"/>
</dbReference>
<dbReference type="SUPFAM" id="SSF52096">
    <property type="entry name" value="ClpP/crotonase"/>
    <property type="match status" value="2"/>
</dbReference>
<protein>
    <submittedName>
        <fullName evidence="5">3-methylcrotonyl-CoA carboxylase beta subunit</fullName>
    </submittedName>
</protein>
<proteinExistence type="inferred from homology"/>
<dbReference type="FunFam" id="3.90.226.10:FF:000004">
    <property type="entry name" value="Methylcrotonoyl-CoA carboxylase beta chain"/>
    <property type="match status" value="1"/>
</dbReference>
<dbReference type="PANTHER" id="PTHR22855:SF13">
    <property type="entry name" value="METHYLCROTONOYL-COA CARBOXYLASE BETA CHAIN, MITOCHONDRIAL"/>
    <property type="match status" value="1"/>
</dbReference>